<evidence type="ECO:0000313" key="1">
    <source>
        <dbReference type="EMBL" id="KAF2664777.1"/>
    </source>
</evidence>
<dbReference type="EMBL" id="MU004242">
    <property type="protein sequence ID" value="KAF2664777.1"/>
    <property type="molecule type" value="Genomic_DNA"/>
</dbReference>
<sequence length="334" mass="37027">MARPKGKARKQAKLAKQNIEGLKALEASIRTPKINDPVEDGPCPVGLDADRPNLQAYTEDITWLETLGSGDAWDQEMEEMKQMVPLVNVAWLSEAPDIANSSLINYVTVTFEHTTQQAVYGPYLHGAPETFRTVATILRKNCPAALAALNIHTREHGGEAVDKWFRGIQSPLNSENLDNSISVYIDREKDCQISSILKSAGTTPMYTVYQITVEDDYDVSVLSEETYPQLPSADIHIIGTYLSLADANREAVSKAAISLVHDLNPVECYKLAKLHVDDERHTGVLDKVLGNSPIARLASEKNKDFMINGFRIVTAFSYKQKLVFTVTDGVFEED</sequence>
<name>A0A6A6U025_9PEZI</name>
<keyword evidence="2" id="KW-1185">Reference proteome</keyword>
<evidence type="ECO:0000313" key="2">
    <source>
        <dbReference type="Proteomes" id="UP000799302"/>
    </source>
</evidence>
<organism evidence="1 2">
    <name type="scientific">Microthyrium microscopicum</name>
    <dbReference type="NCBI Taxonomy" id="703497"/>
    <lineage>
        <taxon>Eukaryota</taxon>
        <taxon>Fungi</taxon>
        <taxon>Dikarya</taxon>
        <taxon>Ascomycota</taxon>
        <taxon>Pezizomycotina</taxon>
        <taxon>Dothideomycetes</taxon>
        <taxon>Dothideomycetes incertae sedis</taxon>
        <taxon>Microthyriales</taxon>
        <taxon>Microthyriaceae</taxon>
        <taxon>Microthyrium</taxon>
    </lineage>
</organism>
<dbReference type="AlphaFoldDB" id="A0A6A6U025"/>
<reference evidence="1" key="1">
    <citation type="journal article" date="2020" name="Stud. Mycol.">
        <title>101 Dothideomycetes genomes: a test case for predicting lifestyles and emergence of pathogens.</title>
        <authorList>
            <person name="Haridas S."/>
            <person name="Albert R."/>
            <person name="Binder M."/>
            <person name="Bloem J."/>
            <person name="Labutti K."/>
            <person name="Salamov A."/>
            <person name="Andreopoulos B."/>
            <person name="Baker S."/>
            <person name="Barry K."/>
            <person name="Bills G."/>
            <person name="Bluhm B."/>
            <person name="Cannon C."/>
            <person name="Castanera R."/>
            <person name="Culley D."/>
            <person name="Daum C."/>
            <person name="Ezra D."/>
            <person name="Gonzalez J."/>
            <person name="Henrissat B."/>
            <person name="Kuo A."/>
            <person name="Liang C."/>
            <person name="Lipzen A."/>
            <person name="Lutzoni F."/>
            <person name="Magnuson J."/>
            <person name="Mondo S."/>
            <person name="Nolan M."/>
            <person name="Ohm R."/>
            <person name="Pangilinan J."/>
            <person name="Park H.-J."/>
            <person name="Ramirez L."/>
            <person name="Alfaro M."/>
            <person name="Sun H."/>
            <person name="Tritt A."/>
            <person name="Yoshinaga Y."/>
            <person name="Zwiers L.-H."/>
            <person name="Turgeon B."/>
            <person name="Goodwin S."/>
            <person name="Spatafora J."/>
            <person name="Crous P."/>
            <person name="Grigoriev I."/>
        </authorList>
    </citation>
    <scope>NUCLEOTIDE SEQUENCE</scope>
    <source>
        <strain evidence="1">CBS 115976</strain>
    </source>
</reference>
<proteinExistence type="predicted"/>
<accession>A0A6A6U025</accession>
<protein>
    <submittedName>
        <fullName evidence="1">Uncharacterized protein</fullName>
    </submittedName>
</protein>
<dbReference type="Proteomes" id="UP000799302">
    <property type="component" value="Unassembled WGS sequence"/>
</dbReference>
<gene>
    <name evidence="1" type="ORF">BT63DRAFT_460267</name>
</gene>